<evidence type="ECO:0000313" key="1">
    <source>
        <dbReference type="EMBL" id="KAG0414450.1"/>
    </source>
</evidence>
<gene>
    <name evidence="1" type="ORF">HPB47_008394</name>
</gene>
<protein>
    <submittedName>
        <fullName evidence="1">Uncharacterized protein</fullName>
    </submittedName>
</protein>
<evidence type="ECO:0000313" key="2">
    <source>
        <dbReference type="Proteomes" id="UP000805193"/>
    </source>
</evidence>
<comment type="caution">
    <text evidence="1">The sequence shown here is derived from an EMBL/GenBank/DDBJ whole genome shotgun (WGS) entry which is preliminary data.</text>
</comment>
<sequence>MRGQKRSLPKAKTETPNGRGEGAKRTKTDEARAARSRSKTAVVKGVLKSGCSPTDRRRGSLPVASEPASAALDARPKPVVDEPSSKSCGFRRKRAKEPGEMRGGARQPSVRSATTRLPLCTHATSRNARAAKAETRERSPR</sequence>
<proteinExistence type="predicted"/>
<accession>A0AC60P4X4</accession>
<name>A0AC60P4X4_IXOPE</name>
<reference evidence="1 2" key="1">
    <citation type="journal article" date="2020" name="Cell">
        <title>Large-Scale Comparative Analyses of Tick Genomes Elucidate Their Genetic Diversity and Vector Capacities.</title>
        <authorList>
            <consortium name="Tick Genome and Microbiome Consortium (TIGMIC)"/>
            <person name="Jia N."/>
            <person name="Wang J."/>
            <person name="Shi W."/>
            <person name="Du L."/>
            <person name="Sun Y."/>
            <person name="Zhan W."/>
            <person name="Jiang J.F."/>
            <person name="Wang Q."/>
            <person name="Zhang B."/>
            <person name="Ji P."/>
            <person name="Bell-Sakyi L."/>
            <person name="Cui X.M."/>
            <person name="Yuan T.T."/>
            <person name="Jiang B.G."/>
            <person name="Yang W.F."/>
            <person name="Lam T.T."/>
            <person name="Chang Q.C."/>
            <person name="Ding S.J."/>
            <person name="Wang X.J."/>
            <person name="Zhu J.G."/>
            <person name="Ruan X.D."/>
            <person name="Zhao L."/>
            <person name="Wei J.T."/>
            <person name="Ye R.Z."/>
            <person name="Que T.C."/>
            <person name="Du C.H."/>
            <person name="Zhou Y.H."/>
            <person name="Cheng J.X."/>
            <person name="Dai P.F."/>
            <person name="Guo W.B."/>
            <person name="Han X.H."/>
            <person name="Huang E.J."/>
            <person name="Li L.F."/>
            <person name="Wei W."/>
            <person name="Gao Y.C."/>
            <person name="Liu J.Z."/>
            <person name="Shao H.Z."/>
            <person name="Wang X."/>
            <person name="Wang C.C."/>
            <person name="Yang T.C."/>
            <person name="Huo Q.B."/>
            <person name="Li W."/>
            <person name="Chen H.Y."/>
            <person name="Chen S.E."/>
            <person name="Zhou L.G."/>
            <person name="Ni X.B."/>
            <person name="Tian J.H."/>
            <person name="Sheng Y."/>
            <person name="Liu T."/>
            <person name="Pan Y.S."/>
            <person name="Xia L.Y."/>
            <person name="Li J."/>
            <person name="Zhao F."/>
            <person name="Cao W.C."/>
        </authorList>
    </citation>
    <scope>NUCLEOTIDE SEQUENCE [LARGE SCALE GENOMIC DNA]</scope>
    <source>
        <strain evidence="1">Iper-2018</strain>
    </source>
</reference>
<organism evidence="1 2">
    <name type="scientific">Ixodes persulcatus</name>
    <name type="common">Taiga tick</name>
    <dbReference type="NCBI Taxonomy" id="34615"/>
    <lineage>
        <taxon>Eukaryota</taxon>
        <taxon>Metazoa</taxon>
        <taxon>Ecdysozoa</taxon>
        <taxon>Arthropoda</taxon>
        <taxon>Chelicerata</taxon>
        <taxon>Arachnida</taxon>
        <taxon>Acari</taxon>
        <taxon>Parasitiformes</taxon>
        <taxon>Ixodida</taxon>
        <taxon>Ixodoidea</taxon>
        <taxon>Ixodidae</taxon>
        <taxon>Ixodinae</taxon>
        <taxon>Ixodes</taxon>
    </lineage>
</organism>
<keyword evidence="2" id="KW-1185">Reference proteome</keyword>
<dbReference type="EMBL" id="JABSTQ010011178">
    <property type="protein sequence ID" value="KAG0414450.1"/>
    <property type="molecule type" value="Genomic_DNA"/>
</dbReference>
<dbReference type="Proteomes" id="UP000805193">
    <property type="component" value="Unassembled WGS sequence"/>
</dbReference>